<dbReference type="EMBL" id="CP032509">
    <property type="protein sequence ID" value="AZN70657.1"/>
    <property type="molecule type" value="Genomic_DNA"/>
</dbReference>
<protein>
    <submittedName>
        <fullName evidence="2">Glutathione S-transferase family protein</fullName>
    </submittedName>
</protein>
<dbReference type="SUPFAM" id="SSF52833">
    <property type="entry name" value="Thioredoxin-like"/>
    <property type="match status" value="1"/>
</dbReference>
<dbReference type="InterPro" id="IPR040079">
    <property type="entry name" value="Glutathione_S-Trfase"/>
</dbReference>
<dbReference type="OrthoDB" id="9799538at2"/>
<reference evidence="2 3" key="1">
    <citation type="submission" date="2018-09" db="EMBL/GenBank/DDBJ databases">
        <title>Marinorhizobium profundi gen. nov., sp. nov., isolated from a deep-sea sediment sample from the New Britain Trench and proposal of Marinorhizobiaceae fam. nov. in the order Rhizobiales of the class Alphaproteobacteria.</title>
        <authorList>
            <person name="Cao J."/>
        </authorList>
    </citation>
    <scope>NUCLEOTIDE SEQUENCE [LARGE SCALE GENOMIC DNA]</scope>
    <source>
        <strain evidence="2 3">WS11</strain>
    </source>
</reference>
<accession>A0A3S9B135</accession>
<dbReference type="PANTHER" id="PTHR42673">
    <property type="entry name" value="MALEYLACETOACETATE ISOMERASE"/>
    <property type="match status" value="1"/>
</dbReference>
<dbReference type="Proteomes" id="UP000268192">
    <property type="component" value="Chromosome"/>
</dbReference>
<evidence type="ECO:0000313" key="3">
    <source>
        <dbReference type="Proteomes" id="UP000268192"/>
    </source>
</evidence>
<dbReference type="PROSITE" id="PS50404">
    <property type="entry name" value="GST_NTER"/>
    <property type="match status" value="1"/>
</dbReference>
<evidence type="ECO:0000259" key="1">
    <source>
        <dbReference type="PROSITE" id="PS50404"/>
    </source>
</evidence>
<dbReference type="AlphaFoldDB" id="A0A3S9B135"/>
<proteinExistence type="predicted"/>
<sequence>MSRLTLFIANKTYSSWSFRPWLAMRMAGIEFDEELVPFSDGGSNPAFLAFSPTGKVPVLRDGDLVIWETLAILEYLAETHPALWPADMSARARARAISSEMHAGFQALRSECPMNMRRPRRAIPVSAAAQADVARITEIWTSALAQSGGPFLYGEFSAADAMFAPVVNRFDVYALTEDAEILAYMERMKALPPYQEWADASRQEPWVVAEEEH</sequence>
<dbReference type="GO" id="GO:0004364">
    <property type="term" value="F:glutathione transferase activity"/>
    <property type="evidence" value="ECO:0007669"/>
    <property type="project" value="TreeGrafter"/>
</dbReference>
<dbReference type="SUPFAM" id="SSF47616">
    <property type="entry name" value="GST C-terminal domain-like"/>
    <property type="match status" value="1"/>
</dbReference>
<keyword evidence="2" id="KW-0808">Transferase</keyword>
<name>A0A3S9B135_9HYPH</name>
<dbReference type="Gene3D" id="3.40.30.10">
    <property type="entry name" value="Glutaredoxin"/>
    <property type="match status" value="1"/>
</dbReference>
<dbReference type="CDD" id="cd03194">
    <property type="entry name" value="GST_C_3"/>
    <property type="match status" value="1"/>
</dbReference>
<dbReference type="RefSeq" id="WP_126008121.1">
    <property type="nucleotide sequence ID" value="NZ_CP032509.1"/>
</dbReference>
<dbReference type="GO" id="GO:0006559">
    <property type="term" value="P:L-phenylalanine catabolic process"/>
    <property type="evidence" value="ECO:0007669"/>
    <property type="project" value="TreeGrafter"/>
</dbReference>
<dbReference type="Pfam" id="PF13409">
    <property type="entry name" value="GST_N_2"/>
    <property type="match status" value="1"/>
</dbReference>
<evidence type="ECO:0000313" key="2">
    <source>
        <dbReference type="EMBL" id="AZN70657.1"/>
    </source>
</evidence>
<dbReference type="Pfam" id="PF13410">
    <property type="entry name" value="GST_C_2"/>
    <property type="match status" value="1"/>
</dbReference>
<keyword evidence="3" id="KW-1185">Reference proteome</keyword>
<dbReference type="InterPro" id="IPR004045">
    <property type="entry name" value="Glutathione_S-Trfase_N"/>
</dbReference>
<dbReference type="PANTHER" id="PTHR42673:SF4">
    <property type="entry name" value="MALEYLACETOACETATE ISOMERASE"/>
    <property type="match status" value="1"/>
</dbReference>
<feature type="domain" description="GST N-terminal" evidence="1">
    <location>
        <begin position="4"/>
        <end position="84"/>
    </location>
</feature>
<gene>
    <name evidence="2" type="ORF">D5400_04650</name>
</gene>
<organism evidence="2 3">
    <name type="scientific">Georhizobium profundi</name>
    <dbReference type="NCBI Taxonomy" id="2341112"/>
    <lineage>
        <taxon>Bacteria</taxon>
        <taxon>Pseudomonadati</taxon>
        <taxon>Pseudomonadota</taxon>
        <taxon>Alphaproteobacteria</taxon>
        <taxon>Hyphomicrobiales</taxon>
        <taxon>Rhizobiaceae</taxon>
        <taxon>Georhizobium</taxon>
    </lineage>
</organism>
<dbReference type="CDD" id="cd03043">
    <property type="entry name" value="GST_N_1"/>
    <property type="match status" value="1"/>
</dbReference>
<dbReference type="SFLD" id="SFLDG00358">
    <property type="entry name" value="Main_(cytGST)"/>
    <property type="match status" value="1"/>
</dbReference>
<dbReference type="GO" id="GO:0006749">
    <property type="term" value="P:glutathione metabolic process"/>
    <property type="evidence" value="ECO:0007669"/>
    <property type="project" value="TreeGrafter"/>
</dbReference>
<dbReference type="InterPro" id="IPR036282">
    <property type="entry name" value="Glutathione-S-Trfase_C_sf"/>
</dbReference>
<dbReference type="Gene3D" id="1.20.1050.10">
    <property type="match status" value="1"/>
</dbReference>
<dbReference type="GO" id="GO:0016034">
    <property type="term" value="F:maleylacetoacetate isomerase activity"/>
    <property type="evidence" value="ECO:0007669"/>
    <property type="project" value="TreeGrafter"/>
</dbReference>
<dbReference type="SFLD" id="SFLDS00019">
    <property type="entry name" value="Glutathione_Transferase_(cytos"/>
    <property type="match status" value="1"/>
</dbReference>
<dbReference type="InterPro" id="IPR036249">
    <property type="entry name" value="Thioredoxin-like_sf"/>
</dbReference>
<dbReference type="KEGG" id="abaw:D5400_04650"/>